<evidence type="ECO:0000313" key="2">
    <source>
        <dbReference type="EMBL" id="EOW80255.1"/>
    </source>
</evidence>
<dbReference type="PANTHER" id="PTHR39161">
    <property type="entry name" value="ADAPTER PROTEIN MECA"/>
    <property type="match status" value="1"/>
</dbReference>
<dbReference type="OrthoDB" id="2360201at2"/>
<dbReference type="RefSeq" id="WP_016183482.1">
    <property type="nucleotide sequence ID" value="NZ_JXKI01000004.1"/>
</dbReference>
<protein>
    <recommendedName>
        <fullName evidence="4">Adapter protein MecA</fullName>
    </recommendedName>
</protein>
<sequence length="271" mass="31487">MEVEHINDDTVRVYIRNEDLAARGFTFIDLLGGHREIESFFYSILEEIDVDDQFKGSEAVTFQVLPRGDGLELYITKDMNFDKMADLPFFQGPNAKTVDAIDESLTEDELEAIGYIDDEDRLEAEQKQSEQPRLPRGANEQQMRDWVNRIKGETESIKAQNQQNKEKTKPRRKIVPTEYVFVFNDFEEVIQATQKVNIIGIDAKLYELEQQFYLVVTYQRGHNEPEHMAMQNAIFKEFAQPTHLTKDVLQEHGKVLFANDALMEIKKIFKG</sequence>
<dbReference type="InterPro" id="IPR038471">
    <property type="entry name" value="MecA_C_sf"/>
</dbReference>
<accession>S0K5Z2</accession>
<evidence type="ECO:0000256" key="1">
    <source>
        <dbReference type="ARBA" id="ARBA00005397"/>
    </source>
</evidence>
<proteinExistence type="inferred from homology"/>
<dbReference type="PANTHER" id="PTHR39161:SF1">
    <property type="entry name" value="ADAPTER PROTEIN MECA 1"/>
    <property type="match status" value="1"/>
</dbReference>
<dbReference type="PATRIC" id="fig|1121865.3.peg.1303"/>
<evidence type="ECO:0008006" key="4">
    <source>
        <dbReference type="Google" id="ProtNLM"/>
    </source>
</evidence>
<dbReference type="Pfam" id="PF05389">
    <property type="entry name" value="MecA"/>
    <property type="match status" value="1"/>
</dbReference>
<dbReference type="eggNOG" id="COG4862">
    <property type="taxonomic scope" value="Bacteria"/>
</dbReference>
<keyword evidence="3" id="KW-1185">Reference proteome</keyword>
<dbReference type="EMBL" id="ASWJ01000009">
    <property type="protein sequence ID" value="EOW80255.1"/>
    <property type="molecule type" value="Genomic_DNA"/>
</dbReference>
<dbReference type="InterPro" id="IPR008681">
    <property type="entry name" value="Neg-reg_MecA"/>
</dbReference>
<reference evidence="2 3" key="1">
    <citation type="submission" date="2013-03" db="EMBL/GenBank/DDBJ databases">
        <title>The Genome Sequence of Enterococcus columbae ATCC_51263 (PacBio/Illumina hybrid assembly).</title>
        <authorList>
            <consortium name="The Broad Institute Genomics Platform"/>
            <consortium name="The Broad Institute Genome Sequencing Center for Infectious Disease"/>
            <person name="Earl A."/>
            <person name="Russ C."/>
            <person name="Gilmore M."/>
            <person name="Surin D."/>
            <person name="Walker B."/>
            <person name="Young S."/>
            <person name="Zeng Q."/>
            <person name="Gargeya S."/>
            <person name="Fitzgerald M."/>
            <person name="Haas B."/>
            <person name="Abouelleil A."/>
            <person name="Allen A.W."/>
            <person name="Alvarado L."/>
            <person name="Arachchi H.M."/>
            <person name="Berlin A.M."/>
            <person name="Chapman S.B."/>
            <person name="Gainer-Dewar J."/>
            <person name="Goldberg J."/>
            <person name="Griggs A."/>
            <person name="Gujja S."/>
            <person name="Hansen M."/>
            <person name="Howarth C."/>
            <person name="Imamovic A."/>
            <person name="Ireland A."/>
            <person name="Larimer J."/>
            <person name="McCowan C."/>
            <person name="Murphy C."/>
            <person name="Pearson M."/>
            <person name="Poon T.W."/>
            <person name="Priest M."/>
            <person name="Roberts A."/>
            <person name="Saif S."/>
            <person name="Shea T."/>
            <person name="Sisk P."/>
            <person name="Sykes S."/>
            <person name="Wortman J."/>
            <person name="Nusbaum C."/>
            <person name="Birren B."/>
        </authorList>
    </citation>
    <scope>NUCLEOTIDE SEQUENCE [LARGE SCALE GENOMIC DNA]</scope>
    <source>
        <strain evidence="2 3">ATCC 51263</strain>
    </source>
</reference>
<comment type="similarity">
    <text evidence="1">Belongs to the MecA family.</text>
</comment>
<organism evidence="2 3">
    <name type="scientific">Enterococcus columbae DSM 7374 = ATCC 51263</name>
    <dbReference type="NCBI Taxonomy" id="1121865"/>
    <lineage>
        <taxon>Bacteria</taxon>
        <taxon>Bacillati</taxon>
        <taxon>Bacillota</taxon>
        <taxon>Bacilli</taxon>
        <taxon>Lactobacillales</taxon>
        <taxon>Enterococcaceae</taxon>
        <taxon>Enterococcus</taxon>
    </lineage>
</organism>
<gene>
    <name evidence="2" type="ORF">I568_01955</name>
</gene>
<name>S0K5Z2_9ENTE</name>
<comment type="caution">
    <text evidence="2">The sequence shown here is derived from an EMBL/GenBank/DDBJ whole genome shotgun (WGS) entry which is preliminary data.</text>
</comment>
<dbReference type="AlphaFoldDB" id="S0K5Z2"/>
<dbReference type="PIRSF" id="PIRSF029008">
    <property type="entry name" value="MecA"/>
    <property type="match status" value="1"/>
</dbReference>
<dbReference type="STRING" id="1121865.OMW_01341"/>
<dbReference type="Proteomes" id="UP000014113">
    <property type="component" value="Unassembled WGS sequence"/>
</dbReference>
<evidence type="ECO:0000313" key="3">
    <source>
        <dbReference type="Proteomes" id="UP000014113"/>
    </source>
</evidence>
<dbReference type="Gene3D" id="3.30.70.1950">
    <property type="match status" value="1"/>
</dbReference>